<proteinExistence type="predicted"/>
<keyword evidence="2" id="KW-1185">Reference proteome</keyword>
<evidence type="ECO:0000313" key="2">
    <source>
        <dbReference type="Proteomes" id="UP001607303"/>
    </source>
</evidence>
<organism evidence="1 2">
    <name type="scientific">Vespula maculifrons</name>
    <name type="common">Eastern yellow jacket</name>
    <name type="synonym">Wasp</name>
    <dbReference type="NCBI Taxonomy" id="7453"/>
    <lineage>
        <taxon>Eukaryota</taxon>
        <taxon>Metazoa</taxon>
        <taxon>Ecdysozoa</taxon>
        <taxon>Arthropoda</taxon>
        <taxon>Hexapoda</taxon>
        <taxon>Insecta</taxon>
        <taxon>Pterygota</taxon>
        <taxon>Neoptera</taxon>
        <taxon>Endopterygota</taxon>
        <taxon>Hymenoptera</taxon>
        <taxon>Apocrita</taxon>
        <taxon>Aculeata</taxon>
        <taxon>Vespoidea</taxon>
        <taxon>Vespidae</taxon>
        <taxon>Vespinae</taxon>
        <taxon>Vespula</taxon>
    </lineage>
</organism>
<dbReference type="AlphaFoldDB" id="A0ABD2AWA6"/>
<dbReference type="Proteomes" id="UP001607303">
    <property type="component" value="Unassembled WGS sequence"/>
</dbReference>
<dbReference type="EMBL" id="JAYRBN010000112">
    <property type="protein sequence ID" value="KAL2724906.1"/>
    <property type="molecule type" value="Genomic_DNA"/>
</dbReference>
<evidence type="ECO:0000313" key="1">
    <source>
        <dbReference type="EMBL" id="KAL2724906.1"/>
    </source>
</evidence>
<accession>A0ABD2AWA6</accession>
<reference evidence="1 2" key="1">
    <citation type="journal article" date="2024" name="Ann. Entomol. Soc. Am.">
        <title>Genomic analyses of the southern and eastern yellowjacket wasps (Hymenoptera: Vespidae) reveal evolutionary signatures of social life.</title>
        <authorList>
            <person name="Catto M.A."/>
            <person name="Caine P.B."/>
            <person name="Orr S.E."/>
            <person name="Hunt B.G."/>
            <person name="Goodisman M.A.D."/>
        </authorList>
    </citation>
    <scope>NUCLEOTIDE SEQUENCE [LARGE SCALE GENOMIC DNA]</scope>
    <source>
        <strain evidence="1">232</strain>
        <tissue evidence="1">Head and thorax</tissue>
    </source>
</reference>
<comment type="caution">
    <text evidence="1">The sequence shown here is derived from an EMBL/GenBank/DDBJ whole genome shotgun (WGS) entry which is preliminary data.</text>
</comment>
<gene>
    <name evidence="1" type="ORF">V1477_018767</name>
</gene>
<sequence length="75" mass="8321">ITEMHLGRVENNTKCSNAVVRARSKKRLYAEKALTNCGSRGQLSTISYYSEVIDISNPSLMAFGLIKIPFTPLLC</sequence>
<protein>
    <submittedName>
        <fullName evidence="1">Uncharacterized protein</fullName>
    </submittedName>
</protein>
<name>A0ABD2AWA6_VESMC</name>
<feature type="non-terminal residue" evidence="1">
    <location>
        <position position="1"/>
    </location>
</feature>